<keyword evidence="2" id="KW-1185">Reference proteome</keyword>
<evidence type="ECO:0000313" key="1">
    <source>
        <dbReference type="EMBL" id="MBS9535925.1"/>
    </source>
</evidence>
<sequence length="135" mass="14266">MTTARDDRFAGDLTAAIASAYDASLVADMVCARLARNQEFTMWATIARDSLAGLLYAASPVGHGGGIAWVQRALSSTDTAALSDRIDGLSQRMTAGRPHGLRISGLDSRQRDSIVRTLKEAVAPYGRNTSATPAV</sequence>
<proteinExistence type="predicted"/>
<name>A0ABS5RNP9_9MYCO</name>
<organism evidence="1 2">
    <name type="scientific">Mycolicibacter acidiphilus</name>
    <dbReference type="NCBI Taxonomy" id="2835306"/>
    <lineage>
        <taxon>Bacteria</taxon>
        <taxon>Bacillati</taxon>
        <taxon>Actinomycetota</taxon>
        <taxon>Actinomycetes</taxon>
        <taxon>Mycobacteriales</taxon>
        <taxon>Mycobacteriaceae</taxon>
        <taxon>Mycolicibacter</taxon>
    </lineage>
</organism>
<comment type="caution">
    <text evidence="1">The sequence shown here is derived from an EMBL/GenBank/DDBJ whole genome shotgun (WGS) entry which is preliminary data.</text>
</comment>
<gene>
    <name evidence="1" type="ORF">KIH27_20285</name>
</gene>
<protein>
    <recommendedName>
        <fullName evidence="3">DUF222 domain-containing protein</fullName>
    </recommendedName>
</protein>
<evidence type="ECO:0000313" key="2">
    <source>
        <dbReference type="Proteomes" id="UP001519535"/>
    </source>
</evidence>
<dbReference type="Proteomes" id="UP001519535">
    <property type="component" value="Unassembled WGS sequence"/>
</dbReference>
<accession>A0ABS5RNP9</accession>
<dbReference type="EMBL" id="JAHCLR010000066">
    <property type="protein sequence ID" value="MBS9535925.1"/>
    <property type="molecule type" value="Genomic_DNA"/>
</dbReference>
<dbReference type="RefSeq" id="WP_214094774.1">
    <property type="nucleotide sequence ID" value="NZ_JAHCLR010000066.1"/>
</dbReference>
<reference evidence="1 2" key="1">
    <citation type="submission" date="2021-05" db="EMBL/GenBank/DDBJ databases">
        <title>Mycobacterium acidophilum sp. nov., an extremely acid-tolerant member of the genus Mycobacterium.</title>
        <authorList>
            <person name="Xia J."/>
        </authorList>
    </citation>
    <scope>NUCLEOTIDE SEQUENCE [LARGE SCALE GENOMIC DNA]</scope>
    <source>
        <strain evidence="1 2">M1</strain>
    </source>
</reference>
<evidence type="ECO:0008006" key="3">
    <source>
        <dbReference type="Google" id="ProtNLM"/>
    </source>
</evidence>